<sequence length="86" mass="9189">MPPAALAVLCPLVFSPHSGFKNNATPMTDAFSDALYFACGKTSGSKATRDYQPRSFLASLAGSASGKIKRKQTMQQFIKGDLEIMA</sequence>
<organism evidence="1 2">
    <name type="scientific">Legionella antarctica</name>
    <dbReference type="NCBI Taxonomy" id="2708020"/>
    <lineage>
        <taxon>Bacteria</taxon>
        <taxon>Pseudomonadati</taxon>
        <taxon>Pseudomonadota</taxon>
        <taxon>Gammaproteobacteria</taxon>
        <taxon>Legionellales</taxon>
        <taxon>Legionellaceae</taxon>
        <taxon>Legionella</taxon>
    </lineage>
</organism>
<evidence type="ECO:0000313" key="1">
    <source>
        <dbReference type="EMBL" id="BCA94751.1"/>
    </source>
</evidence>
<name>A0A6F8T2Q6_9GAMM</name>
<proteinExistence type="predicted"/>
<dbReference type="Proteomes" id="UP000502894">
    <property type="component" value="Chromosome"/>
</dbReference>
<dbReference type="KEGG" id="lant:TUM19329_11120"/>
<dbReference type="AlphaFoldDB" id="A0A6F8T2Q6"/>
<keyword evidence="2" id="KW-1185">Reference proteome</keyword>
<evidence type="ECO:0000313" key="2">
    <source>
        <dbReference type="Proteomes" id="UP000502894"/>
    </source>
</evidence>
<protein>
    <submittedName>
        <fullName evidence="1">Uncharacterized protein</fullName>
    </submittedName>
</protein>
<dbReference type="EMBL" id="AP022839">
    <property type="protein sequence ID" value="BCA94751.1"/>
    <property type="molecule type" value="Genomic_DNA"/>
</dbReference>
<gene>
    <name evidence="1" type="ORF">TUM19329_11120</name>
</gene>
<accession>A0A6F8T2Q6</accession>
<reference evidence="1" key="1">
    <citation type="journal article" date="2020" name="Microbiol. Resour. Announc.">
        <title>Complete Genome Sequence of Novel Psychrotolerant Legionella Strain TUM19329, Isolated from Antarctic Lake Sediment.</title>
        <authorList>
            <person name="Shimada S."/>
            <person name="Nakai R."/>
            <person name="Aoki K."/>
            <person name="Shimoeda N."/>
            <person name="Ohno G."/>
            <person name="Miyazaki Y."/>
            <person name="Kudoh S."/>
            <person name="Imura S."/>
            <person name="Watanabe K."/>
            <person name="Ishii Y."/>
            <person name="Tateda K."/>
        </authorList>
    </citation>
    <scope>NUCLEOTIDE SEQUENCE [LARGE SCALE GENOMIC DNA]</scope>
    <source>
        <strain evidence="1">TUM19329</strain>
    </source>
</reference>